<dbReference type="Gene3D" id="3.40.190.150">
    <property type="entry name" value="Bordetella uptake gene, domain 1"/>
    <property type="match status" value="1"/>
</dbReference>
<dbReference type="PIRSF" id="PIRSF017082">
    <property type="entry name" value="YflP"/>
    <property type="match status" value="1"/>
</dbReference>
<organism evidence="3 4">
    <name type="scientific">Polaromonas aquatica</name>
    <dbReference type="NCBI Taxonomy" id="332657"/>
    <lineage>
        <taxon>Bacteria</taxon>
        <taxon>Pseudomonadati</taxon>
        <taxon>Pseudomonadota</taxon>
        <taxon>Betaproteobacteria</taxon>
        <taxon>Burkholderiales</taxon>
        <taxon>Comamonadaceae</taxon>
        <taxon>Polaromonas</taxon>
    </lineage>
</organism>
<dbReference type="PANTHER" id="PTHR42928">
    <property type="entry name" value="TRICARBOXYLATE-BINDING PROTEIN"/>
    <property type="match status" value="1"/>
</dbReference>
<dbReference type="Proteomes" id="UP001596270">
    <property type="component" value="Unassembled WGS sequence"/>
</dbReference>
<dbReference type="CDD" id="cd13578">
    <property type="entry name" value="PBP2_Bug27"/>
    <property type="match status" value="1"/>
</dbReference>
<protein>
    <submittedName>
        <fullName evidence="3">Bug family tripartite tricarboxylate transporter substrate binding protein</fullName>
    </submittedName>
</protein>
<evidence type="ECO:0000313" key="3">
    <source>
        <dbReference type="EMBL" id="MFC6284933.1"/>
    </source>
</evidence>
<gene>
    <name evidence="3" type="ORF">ACFQND_27215</name>
</gene>
<feature type="signal peptide" evidence="2">
    <location>
        <begin position="1"/>
        <end position="25"/>
    </location>
</feature>
<accession>A0ABW1U7H8</accession>
<evidence type="ECO:0000256" key="1">
    <source>
        <dbReference type="ARBA" id="ARBA00006987"/>
    </source>
</evidence>
<feature type="chain" id="PRO_5045889473" evidence="2">
    <location>
        <begin position="26"/>
        <end position="325"/>
    </location>
</feature>
<proteinExistence type="inferred from homology"/>
<comment type="caution">
    <text evidence="3">The sequence shown here is derived from an EMBL/GenBank/DDBJ whole genome shotgun (WGS) entry which is preliminary data.</text>
</comment>
<dbReference type="EMBL" id="JBHSRS010000084">
    <property type="protein sequence ID" value="MFC6284933.1"/>
    <property type="molecule type" value="Genomic_DNA"/>
</dbReference>
<dbReference type="InterPro" id="IPR042100">
    <property type="entry name" value="Bug_dom1"/>
</dbReference>
<evidence type="ECO:0000313" key="4">
    <source>
        <dbReference type="Proteomes" id="UP001596270"/>
    </source>
</evidence>
<sequence length="325" mass="33869">MKKILNVIATALAACSLLTSPGLSAQTAYPDKPIRLVIPFAPGGATDLLGRALGDRLSNRMGQPVLVENKTGGGTVIASDYVAKAPADGYTLLLAASSLGTAPFLYKKVGYDPIKSFAPITLVCAVTHVLVVRPDLPINSVKELIAYAKAHPGKLSYGSVGTGTSNHLEGELFKSMAGVSMVHIPYRGSAPALTDLVGGQLEVMFDPIASTGPFIKAGKLRALAASTGKRSSSMPELPTVAQAGLPGYEATPWLGLLAPAGTPATIINRLNKEVVAILAESDMKEKMKTWGFDIVGNTPAEFAAFIQSDTAKWGPLIKSAQITAE</sequence>
<keyword evidence="4" id="KW-1185">Reference proteome</keyword>
<dbReference type="RefSeq" id="WP_371439398.1">
    <property type="nucleotide sequence ID" value="NZ_JBHSRS010000084.1"/>
</dbReference>
<dbReference type="Pfam" id="PF03401">
    <property type="entry name" value="TctC"/>
    <property type="match status" value="1"/>
</dbReference>
<reference evidence="4" key="1">
    <citation type="journal article" date="2019" name="Int. J. Syst. Evol. Microbiol.">
        <title>The Global Catalogue of Microorganisms (GCM) 10K type strain sequencing project: providing services to taxonomists for standard genome sequencing and annotation.</title>
        <authorList>
            <consortium name="The Broad Institute Genomics Platform"/>
            <consortium name="The Broad Institute Genome Sequencing Center for Infectious Disease"/>
            <person name="Wu L."/>
            <person name="Ma J."/>
        </authorList>
    </citation>
    <scope>NUCLEOTIDE SEQUENCE [LARGE SCALE GENOMIC DNA]</scope>
    <source>
        <strain evidence="4">CCUG 39402</strain>
    </source>
</reference>
<dbReference type="Gene3D" id="3.40.190.10">
    <property type="entry name" value="Periplasmic binding protein-like II"/>
    <property type="match status" value="1"/>
</dbReference>
<comment type="similarity">
    <text evidence="1">Belongs to the UPF0065 (bug) family.</text>
</comment>
<dbReference type="PROSITE" id="PS51257">
    <property type="entry name" value="PROKAR_LIPOPROTEIN"/>
    <property type="match status" value="1"/>
</dbReference>
<dbReference type="SUPFAM" id="SSF53850">
    <property type="entry name" value="Periplasmic binding protein-like II"/>
    <property type="match status" value="1"/>
</dbReference>
<evidence type="ECO:0000256" key="2">
    <source>
        <dbReference type="SAM" id="SignalP"/>
    </source>
</evidence>
<name>A0ABW1U7H8_9BURK</name>
<keyword evidence="2" id="KW-0732">Signal</keyword>
<dbReference type="InterPro" id="IPR005064">
    <property type="entry name" value="BUG"/>
</dbReference>
<dbReference type="PANTHER" id="PTHR42928:SF5">
    <property type="entry name" value="BLR1237 PROTEIN"/>
    <property type="match status" value="1"/>
</dbReference>